<gene>
    <name evidence="5" type="ORF">FB560_0216</name>
</gene>
<dbReference type="InterPro" id="IPR016461">
    <property type="entry name" value="COMT-like"/>
</dbReference>
<keyword evidence="2" id="KW-0808">Transferase</keyword>
<dbReference type="Pfam" id="PF08021">
    <property type="entry name" value="FAD_binding_9"/>
    <property type="match status" value="1"/>
</dbReference>
<dbReference type="CDD" id="cd06193">
    <property type="entry name" value="siderophore_interacting"/>
    <property type="match status" value="1"/>
</dbReference>
<comment type="caution">
    <text evidence="5">The sequence shown here is derived from an EMBL/GenBank/DDBJ whole genome shotgun (WGS) entry which is preliminary data.</text>
</comment>
<dbReference type="GO" id="GO:0046983">
    <property type="term" value="F:protein dimerization activity"/>
    <property type="evidence" value="ECO:0007669"/>
    <property type="project" value="InterPro"/>
</dbReference>
<dbReference type="SUPFAM" id="SSF53335">
    <property type="entry name" value="S-adenosyl-L-methionine-dependent methyltransferases"/>
    <property type="match status" value="1"/>
</dbReference>
<dbReference type="InterPro" id="IPR001077">
    <property type="entry name" value="COMT_C"/>
</dbReference>
<protein>
    <submittedName>
        <fullName evidence="5">NADPH-dependent ferric siderophore reductase</fullName>
    </submittedName>
</protein>
<dbReference type="InterPro" id="IPR013113">
    <property type="entry name" value="SIP_FAD-bd"/>
</dbReference>
<dbReference type="InterPro" id="IPR039374">
    <property type="entry name" value="SIP_fam"/>
</dbReference>
<evidence type="ECO:0000259" key="4">
    <source>
        <dbReference type="PROSITE" id="PS51384"/>
    </source>
</evidence>
<dbReference type="PANTHER" id="PTHR30157">
    <property type="entry name" value="FERRIC REDUCTASE, NADPH-DEPENDENT"/>
    <property type="match status" value="1"/>
</dbReference>
<keyword evidence="6" id="KW-1185">Reference proteome</keyword>
<dbReference type="GO" id="GO:0032259">
    <property type="term" value="P:methylation"/>
    <property type="evidence" value="ECO:0007669"/>
    <property type="project" value="UniProtKB-KW"/>
</dbReference>
<dbReference type="PROSITE" id="PS51384">
    <property type="entry name" value="FAD_FR"/>
    <property type="match status" value="1"/>
</dbReference>
<dbReference type="SUPFAM" id="SSF46785">
    <property type="entry name" value="Winged helix' DNA-binding domain"/>
    <property type="match status" value="1"/>
</dbReference>
<dbReference type="GO" id="GO:0016491">
    <property type="term" value="F:oxidoreductase activity"/>
    <property type="evidence" value="ECO:0007669"/>
    <property type="project" value="InterPro"/>
</dbReference>
<dbReference type="InterPro" id="IPR036390">
    <property type="entry name" value="WH_DNA-bd_sf"/>
</dbReference>
<dbReference type="Pfam" id="PF08100">
    <property type="entry name" value="Dimerisation"/>
    <property type="match status" value="1"/>
</dbReference>
<keyword evidence="3" id="KW-0949">S-adenosyl-L-methionine</keyword>
<dbReference type="Gene3D" id="3.40.50.80">
    <property type="entry name" value="Nucleotide-binding domain of ferredoxin-NADP reductase (FNR) module"/>
    <property type="match status" value="1"/>
</dbReference>
<sequence>MARSIRPSLIEPITLRELSVIDAFDISASMRRIVLGGPQLAGFRTAEHDLPALVTSGFDDEIKVFFADPVTGELHLPIQRDRVIEWPRDPRPVARTYTVRSFDAESGRLELDFVLHGTGVASTWARSCDVGDRIHIAGPKMSLLHPQGADWLLIAGDDTAIPAIARWVEELPAGTPAEVFIEVGGPGDEQEIEAREGVTITWVHRGPVPAGTTTHLADAVRAMPWRDGAPFAWVAGETLSIKPIRRWLREDRGLSPDRVEVTGYWRRTEVDELEGTGGLPDPDSEVDLIDRMHELVDPLPSRAIRVAVTLGLIPLIRQGRTTAAELASAVGVDAVALHKLLRYLATIEVLEEREGGGLAVTAFGAVLDDDEVSEELDLRHPVGGLVRVFDGLLAAIETGAPVAAATLGGNLDDLAEGSATVAAGIEEAASAELEWLRPAFAREYTFAAGEQVTAGGAGAATLLADALSSDQAPALTLMVRAARATAAVDALPEAARARVQVHAGDATGTWPEARAVVLGGALSTLPDQDAVRALQRARAAVLPGGRMLVVEHLLVPEEIDDHDAAEDLQLFCLHGSGFRTRDEVLALIAAAGIEVARERTIGWGEPVFEIDG</sequence>
<dbReference type="InterPro" id="IPR017927">
    <property type="entry name" value="FAD-bd_FR_type"/>
</dbReference>
<evidence type="ECO:0000313" key="5">
    <source>
        <dbReference type="EMBL" id="TQL84629.1"/>
    </source>
</evidence>
<dbReference type="Pfam" id="PF04954">
    <property type="entry name" value="SIP"/>
    <property type="match status" value="1"/>
</dbReference>
<dbReference type="InterPro" id="IPR017938">
    <property type="entry name" value="Riboflavin_synthase-like_b-brl"/>
</dbReference>
<dbReference type="PROSITE" id="PS51683">
    <property type="entry name" value="SAM_OMT_II"/>
    <property type="match status" value="1"/>
</dbReference>
<reference evidence="5 6" key="1">
    <citation type="submission" date="2019-06" db="EMBL/GenBank/DDBJ databases">
        <title>Sequencing the genomes of 1000 actinobacteria strains.</title>
        <authorList>
            <person name="Klenk H.-P."/>
        </authorList>
    </citation>
    <scope>NUCLEOTIDE SEQUENCE [LARGE SCALE GENOMIC DNA]</scope>
    <source>
        <strain evidence="5 6">DSM 20169</strain>
    </source>
</reference>
<dbReference type="EMBL" id="VFOX01000001">
    <property type="protein sequence ID" value="TQL84629.1"/>
    <property type="molecule type" value="Genomic_DNA"/>
</dbReference>
<evidence type="ECO:0000256" key="3">
    <source>
        <dbReference type="ARBA" id="ARBA00022691"/>
    </source>
</evidence>
<evidence type="ECO:0000256" key="1">
    <source>
        <dbReference type="ARBA" id="ARBA00022603"/>
    </source>
</evidence>
<dbReference type="InterPro" id="IPR012967">
    <property type="entry name" value="COMT_dimerisation"/>
</dbReference>
<dbReference type="Pfam" id="PF00891">
    <property type="entry name" value="Methyltransf_2"/>
    <property type="match status" value="1"/>
</dbReference>
<evidence type="ECO:0000313" key="6">
    <source>
        <dbReference type="Proteomes" id="UP000317209"/>
    </source>
</evidence>
<dbReference type="GO" id="GO:0008171">
    <property type="term" value="F:O-methyltransferase activity"/>
    <property type="evidence" value="ECO:0007669"/>
    <property type="project" value="InterPro"/>
</dbReference>
<dbReference type="InterPro" id="IPR036388">
    <property type="entry name" value="WH-like_DNA-bd_sf"/>
</dbReference>
<organism evidence="5 6">
    <name type="scientific">Microbacterium saperdae</name>
    <dbReference type="NCBI Taxonomy" id="69368"/>
    <lineage>
        <taxon>Bacteria</taxon>
        <taxon>Bacillati</taxon>
        <taxon>Actinomycetota</taxon>
        <taxon>Actinomycetes</taxon>
        <taxon>Micrococcales</taxon>
        <taxon>Microbacteriaceae</taxon>
        <taxon>Microbacterium</taxon>
    </lineage>
</organism>
<dbReference type="Gene3D" id="1.10.10.10">
    <property type="entry name" value="Winged helix-like DNA-binding domain superfamily/Winged helix DNA-binding domain"/>
    <property type="match status" value="1"/>
</dbReference>
<feature type="domain" description="FAD-binding FR-type" evidence="4">
    <location>
        <begin position="13"/>
        <end position="146"/>
    </location>
</feature>
<dbReference type="RefSeq" id="WP_170198001.1">
    <property type="nucleotide sequence ID" value="NZ_VFOX01000001.1"/>
</dbReference>
<name>A0A543BIF1_9MICO</name>
<accession>A0A543BIF1</accession>
<proteinExistence type="predicted"/>
<dbReference type="InterPro" id="IPR007037">
    <property type="entry name" value="SIP_rossman_dom"/>
</dbReference>
<dbReference type="AlphaFoldDB" id="A0A543BIF1"/>
<dbReference type="InterPro" id="IPR039261">
    <property type="entry name" value="FNR_nucleotide-bd"/>
</dbReference>
<dbReference type="Gene3D" id="2.40.30.10">
    <property type="entry name" value="Translation factors"/>
    <property type="match status" value="1"/>
</dbReference>
<dbReference type="SUPFAM" id="SSF63380">
    <property type="entry name" value="Riboflavin synthase domain-like"/>
    <property type="match status" value="1"/>
</dbReference>
<evidence type="ECO:0000256" key="2">
    <source>
        <dbReference type="ARBA" id="ARBA00022679"/>
    </source>
</evidence>
<dbReference type="Proteomes" id="UP000317209">
    <property type="component" value="Unassembled WGS sequence"/>
</dbReference>
<keyword evidence="1" id="KW-0489">Methyltransferase</keyword>
<dbReference type="PANTHER" id="PTHR30157:SF0">
    <property type="entry name" value="NADPH-DEPENDENT FERRIC-CHELATE REDUCTASE"/>
    <property type="match status" value="1"/>
</dbReference>
<dbReference type="Gene3D" id="3.40.50.150">
    <property type="entry name" value="Vaccinia Virus protein VP39"/>
    <property type="match status" value="1"/>
</dbReference>
<dbReference type="InterPro" id="IPR029063">
    <property type="entry name" value="SAM-dependent_MTases_sf"/>
</dbReference>
<dbReference type="Gene3D" id="1.10.287.1350">
    <property type="match status" value="1"/>
</dbReference>